<keyword evidence="2" id="KW-1185">Reference proteome</keyword>
<sequence length="28" mass="3032">MAGGGHALEIFKHQRDKADVLSCLAYNS</sequence>
<accession>A0A9Q8TB76</accession>
<reference evidence="1" key="1">
    <citation type="journal article" date="2021" name="Mol. Plant Microbe Interact.">
        <title>Complete Genome Sequence of the Plant-Pathogenic Fungus Colletotrichum lupini.</title>
        <authorList>
            <person name="Baroncelli R."/>
            <person name="Pensec F."/>
            <person name="Da Lio D."/>
            <person name="Boufleur T."/>
            <person name="Vicente I."/>
            <person name="Sarrocco S."/>
            <person name="Picot A."/>
            <person name="Baraldi E."/>
            <person name="Sukno S."/>
            <person name="Thon M."/>
            <person name="Le Floch G."/>
        </authorList>
    </citation>
    <scope>NUCLEOTIDE SEQUENCE</scope>
    <source>
        <strain evidence="1">IMI 504893</strain>
    </source>
</reference>
<dbReference type="Proteomes" id="UP000830671">
    <property type="component" value="Chromosome 9"/>
</dbReference>
<dbReference type="EMBL" id="CP019481">
    <property type="protein sequence ID" value="UQC91451.1"/>
    <property type="molecule type" value="Genomic_DNA"/>
</dbReference>
<evidence type="ECO:0000313" key="2">
    <source>
        <dbReference type="Proteomes" id="UP000830671"/>
    </source>
</evidence>
<gene>
    <name evidence="1" type="ORF">CLUP02_16986</name>
</gene>
<dbReference type="AlphaFoldDB" id="A0A9Q8TB76"/>
<evidence type="ECO:0000313" key="1">
    <source>
        <dbReference type="EMBL" id="UQC91451.1"/>
    </source>
</evidence>
<name>A0A9Q8TB76_9PEZI</name>
<proteinExistence type="predicted"/>
<organism evidence="1 2">
    <name type="scientific">Colletotrichum lupini</name>
    <dbReference type="NCBI Taxonomy" id="145971"/>
    <lineage>
        <taxon>Eukaryota</taxon>
        <taxon>Fungi</taxon>
        <taxon>Dikarya</taxon>
        <taxon>Ascomycota</taxon>
        <taxon>Pezizomycotina</taxon>
        <taxon>Sordariomycetes</taxon>
        <taxon>Hypocreomycetidae</taxon>
        <taxon>Glomerellales</taxon>
        <taxon>Glomerellaceae</taxon>
        <taxon>Colletotrichum</taxon>
        <taxon>Colletotrichum acutatum species complex</taxon>
    </lineage>
</organism>
<protein>
    <submittedName>
        <fullName evidence="1">Uncharacterized protein</fullName>
    </submittedName>
</protein>